<accession>A0A428ZTN8</accession>
<protein>
    <submittedName>
        <fullName evidence="1">Uncharacterized protein</fullName>
    </submittedName>
</protein>
<sequence length="88" mass="9489">MIAQRDDDGRDGEELHDGAACLGAESSGTEGVVHVLVLFSVTIYSSRKTGRPARRVTSSHTVSCPVLVVRERIAADFLTFVNRKGTSK</sequence>
<name>A0A428ZTN8_KIBAR</name>
<reference evidence="1 2" key="1">
    <citation type="submission" date="2018-05" db="EMBL/GenBank/DDBJ databases">
        <title>Evolution of GPA BGCs.</title>
        <authorList>
            <person name="Waglechner N."/>
            <person name="Wright G.D."/>
        </authorList>
    </citation>
    <scope>NUCLEOTIDE SEQUENCE [LARGE SCALE GENOMIC DNA]</scope>
    <source>
        <strain evidence="1 2">A82846</strain>
    </source>
</reference>
<dbReference type="EMBL" id="QHKI01000001">
    <property type="protein sequence ID" value="RSM91446.1"/>
    <property type="molecule type" value="Genomic_DNA"/>
</dbReference>
<evidence type="ECO:0000313" key="2">
    <source>
        <dbReference type="Proteomes" id="UP000287547"/>
    </source>
</evidence>
<organism evidence="1 2">
    <name type="scientific">Kibdelosporangium aridum</name>
    <dbReference type="NCBI Taxonomy" id="2030"/>
    <lineage>
        <taxon>Bacteria</taxon>
        <taxon>Bacillati</taxon>
        <taxon>Actinomycetota</taxon>
        <taxon>Actinomycetes</taxon>
        <taxon>Pseudonocardiales</taxon>
        <taxon>Pseudonocardiaceae</taxon>
        <taxon>Kibdelosporangium</taxon>
    </lineage>
</organism>
<comment type="caution">
    <text evidence="1">The sequence shown here is derived from an EMBL/GenBank/DDBJ whole genome shotgun (WGS) entry which is preliminary data.</text>
</comment>
<gene>
    <name evidence="1" type="ORF">DMH04_00050</name>
</gene>
<proteinExistence type="predicted"/>
<dbReference type="AlphaFoldDB" id="A0A428ZTN8"/>
<dbReference type="Proteomes" id="UP000287547">
    <property type="component" value="Unassembled WGS sequence"/>
</dbReference>
<evidence type="ECO:0000313" key="1">
    <source>
        <dbReference type="EMBL" id="RSM91446.1"/>
    </source>
</evidence>